<dbReference type="Proteomes" id="UP000036700">
    <property type="component" value="Chromosome"/>
</dbReference>
<dbReference type="AlphaFoldDB" id="A0A0G3ER08"/>
<dbReference type="PATRIC" id="fig|445709.3.peg.1224"/>
<organism evidence="2 3">
    <name type="scientific">Pandoraea thiooxydans</name>
    <dbReference type="NCBI Taxonomy" id="445709"/>
    <lineage>
        <taxon>Bacteria</taxon>
        <taxon>Pseudomonadati</taxon>
        <taxon>Pseudomonadota</taxon>
        <taxon>Betaproteobacteria</taxon>
        <taxon>Burkholderiales</taxon>
        <taxon>Burkholderiaceae</taxon>
        <taxon>Pandoraea</taxon>
    </lineage>
</organism>
<reference evidence="3" key="1">
    <citation type="submission" date="2015-06" db="EMBL/GenBank/DDBJ databases">
        <authorList>
            <person name="Lim Y.L."/>
            <person name="Ee R."/>
            <person name="Yong D."/>
            <person name="How K.Y."/>
            <person name="Yin W.F."/>
            <person name="Chan K.G."/>
        </authorList>
    </citation>
    <scope>NUCLEOTIDE SEQUENCE [LARGE SCALE GENOMIC DNA]</scope>
    <source>
        <strain evidence="3">DSM 25325</strain>
    </source>
</reference>
<feature type="transmembrane region" description="Helical" evidence="1">
    <location>
        <begin position="211"/>
        <end position="240"/>
    </location>
</feature>
<feature type="transmembrane region" description="Helical" evidence="1">
    <location>
        <begin position="113"/>
        <end position="140"/>
    </location>
</feature>
<sequence length="275" mass="28521">MPQRLLAKQVTPRSSERAAGRAFLGISALLFAASAALTLAWSRAAPGMHGLAMSGGGSMMWTPMPGRTWLGTATSFTGMWSVMMVAMMLPSLAPMLWRYRLILDAAGTRHPGWLSALAGLAYFFLWAALGVIVFTLGALFKTAQMHAPALAQWAPAASGLIVLAAGALQFGAWKARHLACCRPAAYRARAGTAVPSARAAVRHGLRLGRHCILCCAGLTTCLLAVGVMDVRAMTLVGIGITAERLLPGGTSAARVVGAATISAGLLLIARATGLG</sequence>
<protein>
    <recommendedName>
        <fullName evidence="4">Metal-binding protein</fullName>
    </recommendedName>
</protein>
<dbReference type="KEGG" id="ptx:ABW99_05685"/>
<keyword evidence="1" id="KW-0472">Membrane</keyword>
<accession>A0A0G3ER08</accession>
<gene>
    <name evidence="2" type="ORF">ABW99_05685</name>
</gene>
<dbReference type="EMBL" id="CP011568">
    <property type="protein sequence ID" value="AKJ67787.1"/>
    <property type="molecule type" value="Genomic_DNA"/>
</dbReference>
<proteinExistence type="predicted"/>
<feature type="transmembrane region" description="Helical" evidence="1">
    <location>
        <begin position="252"/>
        <end position="269"/>
    </location>
</feature>
<dbReference type="Pfam" id="PF09948">
    <property type="entry name" value="PpoB2"/>
    <property type="match status" value="1"/>
</dbReference>
<evidence type="ECO:0000313" key="2">
    <source>
        <dbReference type="EMBL" id="AKJ67787.1"/>
    </source>
</evidence>
<feature type="transmembrane region" description="Helical" evidence="1">
    <location>
        <begin position="152"/>
        <end position="173"/>
    </location>
</feature>
<dbReference type="InterPro" id="IPR018688">
    <property type="entry name" value="PpoB2-like"/>
</dbReference>
<keyword evidence="1" id="KW-0812">Transmembrane</keyword>
<keyword evidence="3" id="KW-1185">Reference proteome</keyword>
<name>A0A0G3ER08_9BURK</name>
<dbReference type="OrthoDB" id="980055at2"/>
<dbReference type="RefSeq" id="WP_047213525.1">
    <property type="nucleotide sequence ID" value="NZ_CP011568.3"/>
</dbReference>
<evidence type="ECO:0000313" key="3">
    <source>
        <dbReference type="Proteomes" id="UP000036700"/>
    </source>
</evidence>
<dbReference type="STRING" id="445709.ABW99_05685"/>
<feature type="transmembrane region" description="Helical" evidence="1">
    <location>
        <begin position="68"/>
        <end position="92"/>
    </location>
</feature>
<evidence type="ECO:0000256" key="1">
    <source>
        <dbReference type="SAM" id="Phobius"/>
    </source>
</evidence>
<evidence type="ECO:0008006" key="4">
    <source>
        <dbReference type="Google" id="ProtNLM"/>
    </source>
</evidence>
<keyword evidence="1" id="KW-1133">Transmembrane helix</keyword>